<dbReference type="Proteomes" id="UP001443914">
    <property type="component" value="Unassembled WGS sequence"/>
</dbReference>
<gene>
    <name evidence="5" type="ORF">RND81_11G209900</name>
</gene>
<keyword evidence="1 3" id="KW-0732">Signal</keyword>
<evidence type="ECO:0000256" key="1">
    <source>
        <dbReference type="ARBA" id="ARBA00022729"/>
    </source>
</evidence>
<evidence type="ECO:0000313" key="6">
    <source>
        <dbReference type="Proteomes" id="UP001443914"/>
    </source>
</evidence>
<dbReference type="CDD" id="cd23509">
    <property type="entry name" value="Gnk2-like"/>
    <property type="match status" value="2"/>
</dbReference>
<organism evidence="5 6">
    <name type="scientific">Saponaria officinalis</name>
    <name type="common">Common soapwort</name>
    <name type="synonym">Lychnis saponaria</name>
    <dbReference type="NCBI Taxonomy" id="3572"/>
    <lineage>
        <taxon>Eukaryota</taxon>
        <taxon>Viridiplantae</taxon>
        <taxon>Streptophyta</taxon>
        <taxon>Embryophyta</taxon>
        <taxon>Tracheophyta</taxon>
        <taxon>Spermatophyta</taxon>
        <taxon>Magnoliopsida</taxon>
        <taxon>eudicotyledons</taxon>
        <taxon>Gunneridae</taxon>
        <taxon>Pentapetalae</taxon>
        <taxon>Caryophyllales</taxon>
        <taxon>Caryophyllaceae</taxon>
        <taxon>Caryophylleae</taxon>
        <taxon>Saponaria</taxon>
    </lineage>
</organism>
<evidence type="ECO:0000256" key="3">
    <source>
        <dbReference type="SAM" id="SignalP"/>
    </source>
</evidence>
<dbReference type="PANTHER" id="PTHR32099">
    <property type="entry name" value="CYSTEINE-RICH REPEAT SECRETORY PROTEIN"/>
    <property type="match status" value="1"/>
</dbReference>
<dbReference type="PROSITE" id="PS51473">
    <property type="entry name" value="GNK2"/>
    <property type="match status" value="2"/>
</dbReference>
<protein>
    <recommendedName>
        <fullName evidence="4">Gnk2-homologous domain-containing protein</fullName>
    </recommendedName>
</protein>
<comment type="caution">
    <text evidence="5">The sequence shown here is derived from an EMBL/GenBank/DDBJ whole genome shotgun (WGS) entry which is preliminary data.</text>
</comment>
<evidence type="ECO:0000259" key="4">
    <source>
        <dbReference type="PROSITE" id="PS51473"/>
    </source>
</evidence>
<dbReference type="EMBL" id="JBDFQZ010000011">
    <property type="protein sequence ID" value="KAK9678419.1"/>
    <property type="molecule type" value="Genomic_DNA"/>
</dbReference>
<accession>A0AAW1HRB6</accession>
<feature type="domain" description="Gnk2-homologous" evidence="4">
    <location>
        <begin position="146"/>
        <end position="253"/>
    </location>
</feature>
<name>A0AAW1HRB6_SAPOF</name>
<feature type="chain" id="PRO_5043721517" description="Gnk2-homologous domain-containing protein" evidence="3">
    <location>
        <begin position="27"/>
        <end position="287"/>
    </location>
</feature>
<dbReference type="Pfam" id="PF01657">
    <property type="entry name" value="Stress-antifung"/>
    <property type="match status" value="2"/>
</dbReference>
<dbReference type="InterPro" id="IPR038408">
    <property type="entry name" value="GNK2_sf"/>
</dbReference>
<evidence type="ECO:0000313" key="5">
    <source>
        <dbReference type="EMBL" id="KAK9678419.1"/>
    </source>
</evidence>
<feature type="domain" description="Gnk2-homologous" evidence="4">
    <location>
        <begin position="37"/>
        <end position="139"/>
    </location>
</feature>
<sequence>MMANSNIIPLLRTLIFICFLCTQISSNNSRDSYNDRLEHSLSFRCSSLKNASISFQNNLNLLISDFTLKSTQTRFYNTSIGVSPDTVYGYYMCRGDITLPLCNNCILNATQFATKSSCQHVDGNSQSEKCTFSYSDQSVYGLSDKYATSAFDYVETNVSNHIQFSQVLSTTITNVTNEAAFQSSKTGFATEEGSVTRDETIYSMAQCTPDIIGVNCSKCLQFGYSILQKWADGAPGAIVLMDKCVLRYDNVSFYDVQSSLGNCLRTNFIRVYSSLLFFVISSYLLLY</sequence>
<proteinExistence type="predicted"/>
<dbReference type="InterPro" id="IPR002902">
    <property type="entry name" value="GNK2"/>
</dbReference>
<keyword evidence="2" id="KW-0677">Repeat</keyword>
<dbReference type="Gene3D" id="3.30.430.20">
    <property type="entry name" value="Gnk2 domain, C-X8-C-X2-C motif"/>
    <property type="match status" value="2"/>
</dbReference>
<dbReference type="PANTHER" id="PTHR32099:SF71">
    <property type="entry name" value="CYSTEINE-RICH REPEAT SECRETORY PROTEIN 7"/>
    <property type="match status" value="1"/>
</dbReference>
<feature type="signal peptide" evidence="3">
    <location>
        <begin position="1"/>
        <end position="26"/>
    </location>
</feature>
<evidence type="ECO:0000256" key="2">
    <source>
        <dbReference type="ARBA" id="ARBA00022737"/>
    </source>
</evidence>
<reference evidence="5" key="1">
    <citation type="submission" date="2024-03" db="EMBL/GenBank/DDBJ databases">
        <title>WGS assembly of Saponaria officinalis var. Norfolk2.</title>
        <authorList>
            <person name="Jenkins J."/>
            <person name="Shu S."/>
            <person name="Grimwood J."/>
            <person name="Barry K."/>
            <person name="Goodstein D."/>
            <person name="Schmutz J."/>
            <person name="Leebens-Mack J."/>
            <person name="Osbourn A."/>
        </authorList>
    </citation>
    <scope>NUCLEOTIDE SEQUENCE [LARGE SCALE GENOMIC DNA]</scope>
    <source>
        <strain evidence="5">JIC</strain>
    </source>
</reference>
<keyword evidence="6" id="KW-1185">Reference proteome</keyword>
<dbReference type="AlphaFoldDB" id="A0AAW1HRB6"/>